<name>A0A8X6YL80_9ARAC</name>
<proteinExistence type="predicted"/>
<evidence type="ECO:0000313" key="1">
    <source>
        <dbReference type="EMBL" id="GFY74007.1"/>
    </source>
</evidence>
<reference evidence="1" key="1">
    <citation type="submission" date="2020-08" db="EMBL/GenBank/DDBJ databases">
        <title>Multicomponent nature underlies the extraordinary mechanical properties of spider dragline silk.</title>
        <authorList>
            <person name="Kono N."/>
            <person name="Nakamura H."/>
            <person name="Mori M."/>
            <person name="Yoshida Y."/>
            <person name="Ohtoshi R."/>
            <person name="Malay A.D."/>
            <person name="Moran D.A.P."/>
            <person name="Tomita M."/>
            <person name="Numata K."/>
            <person name="Arakawa K."/>
        </authorList>
    </citation>
    <scope>NUCLEOTIDE SEQUENCE</scope>
</reference>
<dbReference type="AlphaFoldDB" id="A0A8X6YL80"/>
<dbReference type="EMBL" id="BMAV01020506">
    <property type="protein sequence ID" value="GFY74007.1"/>
    <property type="molecule type" value="Genomic_DNA"/>
</dbReference>
<organism evidence="1 2">
    <name type="scientific">Trichonephila inaurata madagascariensis</name>
    <dbReference type="NCBI Taxonomy" id="2747483"/>
    <lineage>
        <taxon>Eukaryota</taxon>
        <taxon>Metazoa</taxon>
        <taxon>Ecdysozoa</taxon>
        <taxon>Arthropoda</taxon>
        <taxon>Chelicerata</taxon>
        <taxon>Arachnida</taxon>
        <taxon>Araneae</taxon>
        <taxon>Araneomorphae</taxon>
        <taxon>Entelegynae</taxon>
        <taxon>Araneoidea</taxon>
        <taxon>Nephilidae</taxon>
        <taxon>Trichonephila</taxon>
        <taxon>Trichonephila inaurata</taxon>
    </lineage>
</organism>
<dbReference type="Proteomes" id="UP000886998">
    <property type="component" value="Unassembled WGS sequence"/>
</dbReference>
<keyword evidence="2" id="KW-1185">Reference proteome</keyword>
<gene>
    <name evidence="1" type="ORF">TNIN_456181</name>
</gene>
<evidence type="ECO:0000313" key="2">
    <source>
        <dbReference type="Proteomes" id="UP000886998"/>
    </source>
</evidence>
<accession>A0A8X6YL80</accession>
<comment type="caution">
    <text evidence="1">The sequence shown here is derived from an EMBL/GenBank/DDBJ whole genome shotgun (WGS) entry which is preliminary data.</text>
</comment>
<sequence>MCMRGFRVQLLVVRECYLTQHPLIFEFLEFETQTRCFGNSPYLDRYDEYTSESPFLCNRCRIKKRSGRYSSAFHSKSGSVSFDITGKDT</sequence>
<protein>
    <submittedName>
        <fullName evidence="1">Uncharacterized protein</fullName>
    </submittedName>
</protein>